<evidence type="ECO:0000256" key="4">
    <source>
        <dbReference type="SAM" id="SignalP"/>
    </source>
</evidence>
<name>A0AA97LZZ8_9ACTN</name>
<proteinExistence type="inferred from homology"/>
<dbReference type="PROSITE" id="PS51820">
    <property type="entry name" value="PA14"/>
    <property type="match status" value="1"/>
</dbReference>
<dbReference type="InterPro" id="IPR037524">
    <property type="entry name" value="PA14/GLEYA"/>
</dbReference>
<dbReference type="PANTHER" id="PTHR42715">
    <property type="entry name" value="BETA-GLUCOSIDASE"/>
    <property type="match status" value="1"/>
</dbReference>
<evidence type="ECO:0000256" key="2">
    <source>
        <dbReference type="ARBA" id="ARBA00022801"/>
    </source>
</evidence>
<dbReference type="Pfam" id="PF01915">
    <property type="entry name" value="Glyco_hydro_3_C"/>
    <property type="match status" value="1"/>
</dbReference>
<dbReference type="EMBL" id="CP063196">
    <property type="protein sequence ID" value="UOE21168.1"/>
    <property type="molecule type" value="Genomic_DNA"/>
</dbReference>
<dbReference type="PANTHER" id="PTHR42715:SF10">
    <property type="entry name" value="BETA-GLUCOSIDASE"/>
    <property type="match status" value="1"/>
</dbReference>
<feature type="signal peptide" evidence="4">
    <location>
        <begin position="1"/>
        <end position="28"/>
    </location>
</feature>
<dbReference type="SUPFAM" id="SSF56988">
    <property type="entry name" value="Anthrax protective antigen"/>
    <property type="match status" value="1"/>
</dbReference>
<dbReference type="PRINTS" id="PR00133">
    <property type="entry name" value="GLHYDRLASE3"/>
</dbReference>
<dbReference type="InterPro" id="IPR036962">
    <property type="entry name" value="Glyco_hydro_3_N_sf"/>
</dbReference>
<dbReference type="InterPro" id="IPR017853">
    <property type="entry name" value="GH"/>
</dbReference>
<dbReference type="Pfam" id="PF07691">
    <property type="entry name" value="PA14"/>
    <property type="match status" value="1"/>
</dbReference>
<dbReference type="Gene3D" id="3.20.20.300">
    <property type="entry name" value="Glycoside hydrolase, family 3, N-terminal domain"/>
    <property type="match status" value="1"/>
</dbReference>
<feature type="chain" id="PRO_5041686857" evidence="4">
    <location>
        <begin position="29"/>
        <end position="832"/>
    </location>
</feature>
<dbReference type="RefSeq" id="WP_068694157.1">
    <property type="nucleotide sequence ID" value="NZ_CP063196.1"/>
</dbReference>
<feature type="region of interest" description="Disordered" evidence="3">
    <location>
        <begin position="395"/>
        <end position="414"/>
    </location>
</feature>
<dbReference type="InterPro" id="IPR001764">
    <property type="entry name" value="Glyco_hydro_3_N"/>
</dbReference>
<dbReference type="InterPro" id="IPR011658">
    <property type="entry name" value="PA14_dom"/>
</dbReference>
<evidence type="ECO:0000313" key="7">
    <source>
        <dbReference type="Proteomes" id="UP000265719"/>
    </source>
</evidence>
<keyword evidence="7" id="KW-1185">Reference proteome</keyword>
<dbReference type="Pfam" id="PF14310">
    <property type="entry name" value="Fn3-like"/>
    <property type="match status" value="1"/>
</dbReference>
<dbReference type="KEGG" id="thao:NI17_008515"/>
<dbReference type="GO" id="GO:0005975">
    <property type="term" value="P:carbohydrate metabolic process"/>
    <property type="evidence" value="ECO:0007669"/>
    <property type="project" value="InterPro"/>
</dbReference>
<dbReference type="InterPro" id="IPR006311">
    <property type="entry name" value="TAT_signal"/>
</dbReference>
<dbReference type="InterPro" id="IPR002772">
    <property type="entry name" value="Glyco_hydro_3_C"/>
</dbReference>
<keyword evidence="4" id="KW-0732">Signal</keyword>
<dbReference type="SUPFAM" id="SSF51445">
    <property type="entry name" value="(Trans)glycosidases"/>
    <property type="match status" value="1"/>
</dbReference>
<reference evidence="6" key="1">
    <citation type="submission" date="2020-10" db="EMBL/GenBank/DDBJ databases">
        <title>De novo genome project of the cellulose decomposer Thermobifida halotolerans type strain.</title>
        <authorList>
            <person name="Nagy I."/>
            <person name="Horvath B."/>
            <person name="Kukolya J."/>
            <person name="Nagy I."/>
            <person name="Orsini M."/>
        </authorList>
    </citation>
    <scope>NUCLEOTIDE SEQUENCE</scope>
    <source>
        <strain evidence="6">DSM 44931</strain>
    </source>
</reference>
<feature type="region of interest" description="Disordered" evidence="3">
    <location>
        <begin position="662"/>
        <end position="684"/>
    </location>
</feature>
<keyword evidence="2 6" id="KW-0378">Hydrolase</keyword>
<dbReference type="Proteomes" id="UP000265719">
    <property type="component" value="Chromosome"/>
</dbReference>
<evidence type="ECO:0000259" key="5">
    <source>
        <dbReference type="PROSITE" id="PS51820"/>
    </source>
</evidence>
<dbReference type="Gene3D" id="2.60.40.10">
    <property type="entry name" value="Immunoglobulins"/>
    <property type="match status" value="1"/>
</dbReference>
<organism evidence="6 7">
    <name type="scientific">Thermobifida halotolerans</name>
    <dbReference type="NCBI Taxonomy" id="483545"/>
    <lineage>
        <taxon>Bacteria</taxon>
        <taxon>Bacillati</taxon>
        <taxon>Actinomycetota</taxon>
        <taxon>Actinomycetes</taxon>
        <taxon>Streptosporangiales</taxon>
        <taxon>Nocardiopsidaceae</taxon>
        <taxon>Thermobifida</taxon>
    </lineage>
</organism>
<sequence length="832" mass="87304">MERRAFLTAAALSALAASVPLRPSAALADSPPWTDTALSAAERADALLAAMTPDQKTALICCDFDAVADLGVPRPAFADASAGVRGETGVTAFPVPLAQAATFSPDLLRQLGSAIAAEVRGKAFNSVLGPTVDLARTWRAGRAAEGMGEDPLLAGVLGAEVALGMREQHVTTTVKHFSAYTQEADRTTVDVRISARGLHETYHAPFRTIVEVLPDTSVMTSYPRINGVYAPQNPDLIDDLKGDIGLEGYVVPDFMSGDDQIAAARAGVDLAGLGPDAVWISPSVLAGSVPADRIDDAVRRILVTMFAGGLFDHPVPEAPQAVVSTAEHRQLAHDLAVHGTVLLANDGVLPLAASVGGIAVIGPADEAAVTGIEGSTWVEPGEWTTPLQAIRDRAGSGTSVTHAQGTRGDVALDPVPGDALTDPDGAPGLRGTYYAGPDLSGSPVATRTSATLDFDSAPVSGLPAVWSARWTGTLTPPATGLCRFSLLFTGRAKLVVDGRTVAEGVRPSQDFMFGPHTYPLQGTVELTEGRGVDVTVEYTNEGSFLGAVGLHLGWQPVSVIDGAVEAARDADVAVVMVNRVAGENMDHTSLALPGDQDALISAVAAVNSSTVVVLNTDGPVLMPWLDDVAAVVQTWYGGRGMGTALASVLFGDADPAGRLPVTFPADESQGPGSTPQTYPGVDGRVDHSEGSDIGYRFYQRNGQQPLFCFGHGLSYTTFALDGLGVRHDQEAGELVAEVNVRNTGARAGHEVVQLYVGLPESADAAPKQLKAFRKVRLDPGELRRVELRVALDELRVWDETAGRWRFVDGLYQVHAGRSSTDTPLHRTIHLNR</sequence>
<dbReference type="Pfam" id="PF00933">
    <property type="entry name" value="Glyco_hydro_3"/>
    <property type="match status" value="1"/>
</dbReference>
<evidence type="ECO:0000313" key="6">
    <source>
        <dbReference type="EMBL" id="UOE21168.1"/>
    </source>
</evidence>
<gene>
    <name evidence="6" type="ORF">NI17_008515</name>
</gene>
<dbReference type="InterPro" id="IPR026891">
    <property type="entry name" value="Fn3-like"/>
</dbReference>
<accession>A0AA97LZZ8</accession>
<evidence type="ECO:0000256" key="3">
    <source>
        <dbReference type="SAM" id="MobiDB-lite"/>
    </source>
</evidence>
<dbReference type="AlphaFoldDB" id="A0AA97LZZ8"/>
<dbReference type="InterPro" id="IPR013783">
    <property type="entry name" value="Ig-like_fold"/>
</dbReference>
<dbReference type="Gene3D" id="2.60.120.260">
    <property type="entry name" value="Galactose-binding domain-like"/>
    <property type="match status" value="1"/>
</dbReference>
<dbReference type="SMART" id="SM01217">
    <property type="entry name" value="Fn3_like"/>
    <property type="match status" value="1"/>
</dbReference>
<dbReference type="InterPro" id="IPR050288">
    <property type="entry name" value="Cellulose_deg_GH3"/>
</dbReference>
<feature type="domain" description="PA14" evidence="5">
    <location>
        <begin position="424"/>
        <end position="570"/>
    </location>
</feature>
<dbReference type="SUPFAM" id="SSF52279">
    <property type="entry name" value="Beta-D-glucan exohydrolase, C-terminal domain"/>
    <property type="match status" value="1"/>
</dbReference>
<dbReference type="SMART" id="SM00758">
    <property type="entry name" value="PA14"/>
    <property type="match status" value="1"/>
</dbReference>
<dbReference type="Gene3D" id="3.40.50.1700">
    <property type="entry name" value="Glycoside hydrolase family 3 C-terminal domain"/>
    <property type="match status" value="1"/>
</dbReference>
<evidence type="ECO:0000256" key="1">
    <source>
        <dbReference type="ARBA" id="ARBA00005336"/>
    </source>
</evidence>
<dbReference type="InterPro" id="IPR036881">
    <property type="entry name" value="Glyco_hydro_3_C_sf"/>
</dbReference>
<protein>
    <submittedName>
        <fullName evidence="6">Glycoside hydrolase family 3 C-terminal domain-containing protein</fullName>
    </submittedName>
</protein>
<dbReference type="GO" id="GO:0004553">
    <property type="term" value="F:hydrolase activity, hydrolyzing O-glycosyl compounds"/>
    <property type="evidence" value="ECO:0007669"/>
    <property type="project" value="InterPro"/>
</dbReference>
<comment type="similarity">
    <text evidence="1">Belongs to the glycosyl hydrolase 3 family.</text>
</comment>
<dbReference type="PROSITE" id="PS51318">
    <property type="entry name" value="TAT"/>
    <property type="match status" value="1"/>
</dbReference>